<comment type="caution">
    <text evidence="3">The sequence shown here is derived from an EMBL/GenBank/DDBJ whole genome shotgun (WGS) entry which is preliminary data.</text>
</comment>
<evidence type="ECO:0000313" key="3">
    <source>
        <dbReference type="EMBL" id="RUO72815.1"/>
    </source>
</evidence>
<organism evidence="3 4">
    <name type="scientific">Idiomarina seosinensis</name>
    <dbReference type="NCBI Taxonomy" id="281739"/>
    <lineage>
        <taxon>Bacteria</taxon>
        <taxon>Pseudomonadati</taxon>
        <taxon>Pseudomonadota</taxon>
        <taxon>Gammaproteobacteria</taxon>
        <taxon>Alteromonadales</taxon>
        <taxon>Idiomarinaceae</taxon>
        <taxon>Idiomarina</taxon>
    </lineage>
</organism>
<keyword evidence="2" id="KW-0732">Signal</keyword>
<keyword evidence="4" id="KW-1185">Reference proteome</keyword>
<reference evidence="3 4" key="1">
    <citation type="journal article" date="2011" name="Front. Microbiol.">
        <title>Genomic signatures of strain selection and enhancement in Bacillus atrophaeus var. globigii, a historical biowarfare simulant.</title>
        <authorList>
            <person name="Gibbons H.S."/>
            <person name="Broomall S.M."/>
            <person name="McNew L.A."/>
            <person name="Daligault H."/>
            <person name="Chapman C."/>
            <person name="Bruce D."/>
            <person name="Karavis M."/>
            <person name="Krepps M."/>
            <person name="McGregor P.A."/>
            <person name="Hong C."/>
            <person name="Park K.H."/>
            <person name="Akmal A."/>
            <person name="Feldman A."/>
            <person name="Lin J.S."/>
            <person name="Chang W.E."/>
            <person name="Higgs B.W."/>
            <person name="Demirev P."/>
            <person name="Lindquist J."/>
            <person name="Liem A."/>
            <person name="Fochler E."/>
            <person name="Read T.D."/>
            <person name="Tapia R."/>
            <person name="Johnson S."/>
            <person name="Bishop-Lilly K.A."/>
            <person name="Detter C."/>
            <person name="Han C."/>
            <person name="Sozhamannan S."/>
            <person name="Rosenzweig C.N."/>
            <person name="Skowronski E.W."/>
        </authorList>
    </citation>
    <scope>NUCLEOTIDE SEQUENCE [LARGE SCALE GENOMIC DNA]</scope>
    <source>
        <strain evidence="3 4">CL-SP19</strain>
    </source>
</reference>
<evidence type="ECO:0000313" key="4">
    <source>
        <dbReference type="Proteomes" id="UP000287908"/>
    </source>
</evidence>
<dbReference type="OrthoDB" id="9935031at2"/>
<gene>
    <name evidence="3" type="ORF">CWI81_12605</name>
</gene>
<evidence type="ECO:0000256" key="1">
    <source>
        <dbReference type="SAM" id="MobiDB-lite"/>
    </source>
</evidence>
<feature type="signal peptide" evidence="2">
    <location>
        <begin position="1"/>
        <end position="22"/>
    </location>
</feature>
<feature type="chain" id="PRO_5019332632" evidence="2">
    <location>
        <begin position="23"/>
        <end position="93"/>
    </location>
</feature>
<sequence length="93" mass="9797">MKALLISSVAAASIMFSGSAIAQQAEQQTSSFVAEQVASISVELFNATQTTVLQSLQSWGEQLLADEAESTQVAASQSPEPQQQAQAIPKKTQ</sequence>
<protein>
    <submittedName>
        <fullName evidence="3">Uncharacterized protein</fullName>
    </submittedName>
</protein>
<dbReference type="Proteomes" id="UP000287908">
    <property type="component" value="Unassembled WGS sequence"/>
</dbReference>
<evidence type="ECO:0000256" key="2">
    <source>
        <dbReference type="SAM" id="SignalP"/>
    </source>
</evidence>
<dbReference type="RefSeq" id="WP_126785661.1">
    <property type="nucleotide sequence ID" value="NZ_PIQF01000005.1"/>
</dbReference>
<accession>A0A432Z4M5</accession>
<feature type="region of interest" description="Disordered" evidence="1">
    <location>
        <begin position="68"/>
        <end position="93"/>
    </location>
</feature>
<dbReference type="AlphaFoldDB" id="A0A432Z4M5"/>
<name>A0A432Z4M5_9GAMM</name>
<feature type="compositionally biased region" description="Low complexity" evidence="1">
    <location>
        <begin position="72"/>
        <end position="87"/>
    </location>
</feature>
<dbReference type="EMBL" id="PIQF01000005">
    <property type="protein sequence ID" value="RUO72815.1"/>
    <property type="molecule type" value="Genomic_DNA"/>
</dbReference>
<proteinExistence type="predicted"/>